<name>A0A2K1J1I6_PHYPA</name>
<dbReference type="GO" id="GO:0016787">
    <property type="term" value="F:hydrolase activity"/>
    <property type="evidence" value="ECO:0000318"/>
    <property type="project" value="GO_Central"/>
</dbReference>
<dbReference type="PANTHER" id="PTHR22778">
    <property type="entry name" value="OVARIAN CANCER GENE-2 PROTEIN-RELATED"/>
    <property type="match status" value="1"/>
</dbReference>
<dbReference type="InterPro" id="IPR029058">
    <property type="entry name" value="AB_hydrolase_fold"/>
</dbReference>
<evidence type="ECO:0000313" key="4">
    <source>
        <dbReference type="Proteomes" id="UP000006727"/>
    </source>
</evidence>
<dbReference type="Gene3D" id="3.40.50.1820">
    <property type="entry name" value="alpha/beta hydrolase"/>
    <property type="match status" value="1"/>
</dbReference>
<accession>A0A2K1J1I6</accession>
<evidence type="ECO:0000313" key="2">
    <source>
        <dbReference type="EMBL" id="PNR35393.1"/>
    </source>
</evidence>
<sequence length="202" mass="22741">MCEIEHQVKSRGITAGMMPSSAHKLRLLCLHGFRSSGCILRQQIEEAKWMKEIGDLVELIFVDAPWLATGPSHLEKDFKPPYYEWYQANKCDESALSSTRDNFSEAEPLQEFTEARGLDVAVEYLEKTIEDHGPIDGFLAFSQGAILGCALIGLEEMVPHFEVTNKADSVQESSLRIDVPFYFQITQIFILFHSSMSSGSML</sequence>
<evidence type="ECO:0000313" key="3">
    <source>
        <dbReference type="EnsemblPlants" id="Pp3c18_18650V3.1"/>
    </source>
</evidence>
<dbReference type="PaxDb" id="3218-PP1S33_364V6.1"/>
<reference evidence="2 4" key="2">
    <citation type="journal article" date="2018" name="Plant J.">
        <title>The Physcomitrella patens chromosome-scale assembly reveals moss genome structure and evolution.</title>
        <authorList>
            <person name="Lang D."/>
            <person name="Ullrich K.K."/>
            <person name="Murat F."/>
            <person name="Fuchs J."/>
            <person name="Jenkins J."/>
            <person name="Haas F.B."/>
            <person name="Piednoel M."/>
            <person name="Gundlach H."/>
            <person name="Van Bel M."/>
            <person name="Meyberg R."/>
            <person name="Vives C."/>
            <person name="Morata J."/>
            <person name="Symeonidi A."/>
            <person name="Hiss M."/>
            <person name="Muchero W."/>
            <person name="Kamisugi Y."/>
            <person name="Saleh O."/>
            <person name="Blanc G."/>
            <person name="Decker E.L."/>
            <person name="van Gessel N."/>
            <person name="Grimwood J."/>
            <person name="Hayes R.D."/>
            <person name="Graham S.W."/>
            <person name="Gunter L.E."/>
            <person name="McDaniel S.F."/>
            <person name="Hoernstein S.N.W."/>
            <person name="Larsson A."/>
            <person name="Li F.W."/>
            <person name="Perroud P.F."/>
            <person name="Phillips J."/>
            <person name="Ranjan P."/>
            <person name="Rokshar D.S."/>
            <person name="Rothfels C.J."/>
            <person name="Schneider L."/>
            <person name="Shu S."/>
            <person name="Stevenson D.W."/>
            <person name="Thummler F."/>
            <person name="Tillich M."/>
            <person name="Villarreal Aguilar J.C."/>
            <person name="Widiez T."/>
            <person name="Wong G.K."/>
            <person name="Wymore A."/>
            <person name="Zhang Y."/>
            <person name="Zimmer A.D."/>
            <person name="Quatrano R.S."/>
            <person name="Mayer K.F.X."/>
            <person name="Goodstein D."/>
            <person name="Casacuberta J.M."/>
            <person name="Vandepoele K."/>
            <person name="Reski R."/>
            <person name="Cuming A.C."/>
            <person name="Tuskan G.A."/>
            <person name="Maumus F."/>
            <person name="Salse J."/>
            <person name="Schmutz J."/>
            <person name="Rensing S.A."/>
        </authorList>
    </citation>
    <scope>NUCLEOTIDE SEQUENCE [LARGE SCALE GENOMIC DNA]</scope>
    <source>
        <strain evidence="3 4">cv. Gransden 2004</strain>
    </source>
</reference>
<gene>
    <name evidence="2" type="ORF">PHYPA_023293</name>
</gene>
<dbReference type="EMBL" id="ABEU02000018">
    <property type="protein sequence ID" value="PNR35393.1"/>
    <property type="molecule type" value="Genomic_DNA"/>
</dbReference>
<dbReference type="AlphaFoldDB" id="A0A2K1J1I6"/>
<dbReference type="Proteomes" id="UP000006727">
    <property type="component" value="Chromosome 18"/>
</dbReference>
<dbReference type="InterPro" id="IPR005645">
    <property type="entry name" value="FSH-like_dom"/>
</dbReference>
<dbReference type="Pfam" id="PF03959">
    <property type="entry name" value="FSH1"/>
    <property type="match status" value="1"/>
</dbReference>
<reference evidence="2 4" key="1">
    <citation type="journal article" date="2008" name="Science">
        <title>The Physcomitrella genome reveals evolutionary insights into the conquest of land by plants.</title>
        <authorList>
            <person name="Rensing S."/>
            <person name="Lang D."/>
            <person name="Zimmer A."/>
            <person name="Terry A."/>
            <person name="Salamov A."/>
            <person name="Shapiro H."/>
            <person name="Nishiyama T."/>
            <person name="Perroud P.-F."/>
            <person name="Lindquist E."/>
            <person name="Kamisugi Y."/>
            <person name="Tanahashi T."/>
            <person name="Sakakibara K."/>
            <person name="Fujita T."/>
            <person name="Oishi K."/>
            <person name="Shin-I T."/>
            <person name="Kuroki Y."/>
            <person name="Toyoda A."/>
            <person name="Suzuki Y."/>
            <person name="Hashimoto A."/>
            <person name="Yamaguchi K."/>
            <person name="Sugano A."/>
            <person name="Kohara Y."/>
            <person name="Fujiyama A."/>
            <person name="Anterola A."/>
            <person name="Aoki S."/>
            <person name="Ashton N."/>
            <person name="Barbazuk W.B."/>
            <person name="Barker E."/>
            <person name="Bennetzen J."/>
            <person name="Bezanilla M."/>
            <person name="Blankenship R."/>
            <person name="Cho S.H."/>
            <person name="Dutcher S."/>
            <person name="Estelle M."/>
            <person name="Fawcett J.A."/>
            <person name="Gundlach H."/>
            <person name="Hanada K."/>
            <person name="Heyl A."/>
            <person name="Hicks K.A."/>
            <person name="Hugh J."/>
            <person name="Lohr M."/>
            <person name="Mayer K."/>
            <person name="Melkozernov A."/>
            <person name="Murata T."/>
            <person name="Nelson D."/>
            <person name="Pils B."/>
            <person name="Prigge M."/>
            <person name="Reiss B."/>
            <person name="Renner T."/>
            <person name="Rombauts S."/>
            <person name="Rushton P."/>
            <person name="Sanderfoot A."/>
            <person name="Schween G."/>
            <person name="Shiu S.-H."/>
            <person name="Stueber K."/>
            <person name="Theodoulou F.L."/>
            <person name="Tu H."/>
            <person name="Van de Peer Y."/>
            <person name="Verrier P.J."/>
            <person name="Waters E."/>
            <person name="Wood A."/>
            <person name="Yang L."/>
            <person name="Cove D."/>
            <person name="Cuming A."/>
            <person name="Hasebe M."/>
            <person name="Lucas S."/>
            <person name="Mishler D.B."/>
            <person name="Reski R."/>
            <person name="Grigoriev I."/>
            <person name="Quatrano R.S."/>
            <person name="Boore J.L."/>
        </authorList>
    </citation>
    <scope>NUCLEOTIDE SEQUENCE [LARGE SCALE GENOMIC DNA]</scope>
    <source>
        <strain evidence="3 4">cv. Gransden 2004</strain>
    </source>
</reference>
<dbReference type="GO" id="GO:0005737">
    <property type="term" value="C:cytoplasm"/>
    <property type="evidence" value="ECO:0000318"/>
    <property type="project" value="GO_Central"/>
</dbReference>
<dbReference type="GO" id="GO:0005634">
    <property type="term" value="C:nucleus"/>
    <property type="evidence" value="ECO:0000318"/>
    <property type="project" value="GO_Central"/>
</dbReference>
<organism evidence="2">
    <name type="scientific">Physcomitrium patens</name>
    <name type="common">Spreading-leaved earth moss</name>
    <name type="synonym">Physcomitrella patens</name>
    <dbReference type="NCBI Taxonomy" id="3218"/>
    <lineage>
        <taxon>Eukaryota</taxon>
        <taxon>Viridiplantae</taxon>
        <taxon>Streptophyta</taxon>
        <taxon>Embryophyta</taxon>
        <taxon>Bryophyta</taxon>
        <taxon>Bryophytina</taxon>
        <taxon>Bryopsida</taxon>
        <taxon>Funariidae</taxon>
        <taxon>Funariales</taxon>
        <taxon>Funariaceae</taxon>
        <taxon>Physcomitrium</taxon>
    </lineage>
</organism>
<dbReference type="EnsemblPlants" id="Pp3c18_18650V3.1">
    <property type="protein sequence ID" value="Pp3c18_18650V3.1"/>
    <property type="gene ID" value="Pp3c18_18650"/>
</dbReference>
<feature type="domain" description="Serine hydrolase" evidence="1">
    <location>
        <begin position="23"/>
        <end position="156"/>
    </location>
</feature>
<proteinExistence type="predicted"/>
<dbReference type="Gramene" id="Pp3c18_18650V3.1">
    <property type="protein sequence ID" value="Pp3c18_18650V3.1"/>
    <property type="gene ID" value="Pp3c18_18650"/>
</dbReference>
<reference evidence="3" key="3">
    <citation type="submission" date="2020-12" db="UniProtKB">
        <authorList>
            <consortium name="EnsemblPlants"/>
        </authorList>
    </citation>
    <scope>IDENTIFICATION</scope>
</reference>
<keyword evidence="4" id="KW-1185">Reference proteome</keyword>
<evidence type="ECO:0000259" key="1">
    <source>
        <dbReference type="Pfam" id="PF03959"/>
    </source>
</evidence>
<dbReference type="PANTHER" id="PTHR22778:SF51">
    <property type="entry name" value="DIHYDROFOLATE REDUCTASE"/>
    <property type="match status" value="1"/>
</dbReference>
<protein>
    <recommendedName>
        <fullName evidence="1">Serine hydrolase domain-containing protein</fullName>
    </recommendedName>
</protein>
<dbReference type="InParanoid" id="A0A2K1J1I6"/>